<accession>A0A449AD25</accession>
<feature type="transmembrane region" description="Helical" evidence="1">
    <location>
        <begin position="50"/>
        <end position="71"/>
    </location>
</feature>
<dbReference type="RefSeq" id="WP_129621135.1">
    <property type="nucleotide sequence ID" value="NZ_LR214972.1"/>
</dbReference>
<keyword evidence="3" id="KW-1185">Reference proteome</keyword>
<evidence type="ECO:0000256" key="1">
    <source>
        <dbReference type="SAM" id="Phobius"/>
    </source>
</evidence>
<dbReference type="OrthoDB" id="401180at2"/>
<dbReference type="EMBL" id="LR214972">
    <property type="protein sequence ID" value="VEU62925.1"/>
    <property type="molecule type" value="Genomic_DNA"/>
</dbReference>
<name>A0A449AD25_9BACT</name>
<organism evidence="2 3">
    <name type="scientific">Mycoplasmopsis bovirhinis</name>
    <dbReference type="NCBI Taxonomy" id="29553"/>
    <lineage>
        <taxon>Bacteria</taxon>
        <taxon>Bacillati</taxon>
        <taxon>Mycoplasmatota</taxon>
        <taxon>Mycoplasmoidales</taxon>
        <taxon>Metamycoplasmataceae</taxon>
        <taxon>Mycoplasmopsis</taxon>
    </lineage>
</organism>
<reference evidence="2 3" key="1">
    <citation type="submission" date="2019-01" db="EMBL/GenBank/DDBJ databases">
        <authorList>
            <consortium name="Pathogen Informatics"/>
        </authorList>
    </citation>
    <scope>NUCLEOTIDE SEQUENCE [LARGE SCALE GENOMIC DNA]</scope>
    <source>
        <strain evidence="2 3">NCTC10118</strain>
    </source>
</reference>
<evidence type="ECO:0000313" key="3">
    <source>
        <dbReference type="Proteomes" id="UP000289952"/>
    </source>
</evidence>
<feature type="transmembrane region" description="Helical" evidence="1">
    <location>
        <begin position="78"/>
        <end position="99"/>
    </location>
</feature>
<feature type="transmembrane region" description="Helical" evidence="1">
    <location>
        <begin position="119"/>
        <end position="142"/>
    </location>
</feature>
<keyword evidence="1" id="KW-1133">Transmembrane helix</keyword>
<feature type="transmembrane region" description="Helical" evidence="1">
    <location>
        <begin position="12"/>
        <end position="30"/>
    </location>
</feature>
<dbReference type="Proteomes" id="UP000289952">
    <property type="component" value="Chromosome"/>
</dbReference>
<keyword evidence="1" id="KW-0472">Membrane</keyword>
<evidence type="ECO:0000313" key="2">
    <source>
        <dbReference type="EMBL" id="VEU62925.1"/>
    </source>
</evidence>
<gene>
    <name evidence="2" type="ORF">NCTC10118_00205</name>
</gene>
<protein>
    <submittedName>
        <fullName evidence="2">Uncharacterized protein</fullName>
    </submittedName>
</protein>
<sequence>MAKKNKQPFWCDKVFFIVFFFITIATLLISDKIIKWNTVLNTTYQLDVPYRILISFLYTTVFLVVSFLLAYFGKLKVIYLQIIAFIIGITMTLFWIPLYQKITSSNSEDKDTYLFLWTWYKYDIIAVFMLYLFIFGLVKYLATYQNIIKLKQRFNKNKHTLK</sequence>
<keyword evidence="1" id="KW-0812">Transmembrane</keyword>
<dbReference type="AlphaFoldDB" id="A0A449AD25"/>
<proteinExistence type="predicted"/>